<protein>
    <submittedName>
        <fullName evidence="2">Uncharacterized protein</fullName>
    </submittedName>
</protein>
<sequence>DSAVEPAARANLPATNASAQSRAPSRDTGNTIPTVTANGLHPNTSAPGEYKLAGHDGAMELNYLNL</sequence>
<organism evidence="2 3">
    <name type="scientific">Cryomyces minteri</name>
    <dbReference type="NCBI Taxonomy" id="331657"/>
    <lineage>
        <taxon>Eukaryota</taxon>
        <taxon>Fungi</taxon>
        <taxon>Dikarya</taxon>
        <taxon>Ascomycota</taxon>
        <taxon>Pezizomycotina</taxon>
        <taxon>Dothideomycetes</taxon>
        <taxon>Dothideomycetes incertae sedis</taxon>
        <taxon>Cryomyces</taxon>
    </lineage>
</organism>
<evidence type="ECO:0000256" key="1">
    <source>
        <dbReference type="SAM" id="MobiDB-lite"/>
    </source>
</evidence>
<feature type="region of interest" description="Disordered" evidence="1">
    <location>
        <begin position="1"/>
        <end position="52"/>
    </location>
</feature>
<dbReference type="AlphaFoldDB" id="A0A4U0W2S0"/>
<name>A0A4U0W2S0_9PEZI</name>
<comment type="caution">
    <text evidence="2">The sequence shown here is derived from an EMBL/GenBank/DDBJ whole genome shotgun (WGS) entry which is preliminary data.</text>
</comment>
<feature type="non-terminal residue" evidence="2">
    <location>
        <position position="66"/>
    </location>
</feature>
<evidence type="ECO:0000313" key="3">
    <source>
        <dbReference type="Proteomes" id="UP000308768"/>
    </source>
</evidence>
<keyword evidence="3" id="KW-1185">Reference proteome</keyword>
<gene>
    <name evidence="2" type="ORF">B0A49_13838</name>
</gene>
<proteinExistence type="predicted"/>
<reference evidence="2 3" key="1">
    <citation type="submission" date="2017-03" db="EMBL/GenBank/DDBJ databases">
        <title>Genomes of endolithic fungi from Antarctica.</title>
        <authorList>
            <person name="Coleine C."/>
            <person name="Masonjones S."/>
            <person name="Stajich J.E."/>
        </authorList>
    </citation>
    <scope>NUCLEOTIDE SEQUENCE [LARGE SCALE GENOMIC DNA]</scope>
    <source>
        <strain evidence="2 3">CCFEE 5187</strain>
    </source>
</reference>
<feature type="compositionally biased region" description="Polar residues" evidence="1">
    <location>
        <begin position="13"/>
        <end position="46"/>
    </location>
</feature>
<evidence type="ECO:0000313" key="2">
    <source>
        <dbReference type="EMBL" id="TKA56531.1"/>
    </source>
</evidence>
<accession>A0A4U0W2S0</accession>
<dbReference type="EMBL" id="NAJN01002169">
    <property type="protein sequence ID" value="TKA56531.1"/>
    <property type="molecule type" value="Genomic_DNA"/>
</dbReference>
<feature type="non-terminal residue" evidence="2">
    <location>
        <position position="1"/>
    </location>
</feature>
<dbReference type="Proteomes" id="UP000308768">
    <property type="component" value="Unassembled WGS sequence"/>
</dbReference>